<name>A0A3L7AJA5_9HYPH</name>
<gene>
    <name evidence="2" type="ORF">D9R14_05990</name>
</gene>
<dbReference type="AlphaFoldDB" id="A0A3L7AJA5"/>
<sequence length="82" mass="8907">MSGGPTPHPDVGPYIVRTPGRVELVVPLADGDGRQVLRVPLRQRTGLMMVADLAAAARDDWWAPRRPPEHDAPEPFIGFAGE</sequence>
<feature type="region of interest" description="Disordered" evidence="1">
    <location>
        <begin position="63"/>
        <end position="82"/>
    </location>
</feature>
<protein>
    <submittedName>
        <fullName evidence="2">Uncharacterized protein</fullName>
    </submittedName>
</protein>
<proteinExistence type="predicted"/>
<feature type="compositionally biased region" description="Basic and acidic residues" evidence="1">
    <location>
        <begin position="63"/>
        <end position="73"/>
    </location>
</feature>
<keyword evidence="3" id="KW-1185">Reference proteome</keyword>
<evidence type="ECO:0000256" key="1">
    <source>
        <dbReference type="SAM" id="MobiDB-lite"/>
    </source>
</evidence>
<accession>A0A3L7AJA5</accession>
<dbReference type="EMBL" id="RCTF01000003">
    <property type="protein sequence ID" value="RLP80596.1"/>
    <property type="molecule type" value="Genomic_DNA"/>
</dbReference>
<reference evidence="2 3" key="1">
    <citation type="submission" date="2018-10" db="EMBL/GenBank/DDBJ databases">
        <title>Xanthobacter tagetidis genome sequencing and assembly.</title>
        <authorList>
            <person name="Maclea K.S."/>
            <person name="Goen A.E."/>
            <person name="Fatima S.A."/>
        </authorList>
    </citation>
    <scope>NUCLEOTIDE SEQUENCE [LARGE SCALE GENOMIC DNA]</scope>
    <source>
        <strain evidence="2 3">ATCC 700314</strain>
    </source>
</reference>
<dbReference type="RefSeq" id="WP_121622389.1">
    <property type="nucleotide sequence ID" value="NZ_JACIIW010000006.1"/>
</dbReference>
<organism evidence="2 3">
    <name type="scientific">Xanthobacter tagetidis</name>
    <dbReference type="NCBI Taxonomy" id="60216"/>
    <lineage>
        <taxon>Bacteria</taxon>
        <taxon>Pseudomonadati</taxon>
        <taxon>Pseudomonadota</taxon>
        <taxon>Alphaproteobacteria</taxon>
        <taxon>Hyphomicrobiales</taxon>
        <taxon>Xanthobacteraceae</taxon>
        <taxon>Xanthobacter</taxon>
    </lineage>
</organism>
<evidence type="ECO:0000313" key="3">
    <source>
        <dbReference type="Proteomes" id="UP000269692"/>
    </source>
</evidence>
<evidence type="ECO:0000313" key="2">
    <source>
        <dbReference type="EMBL" id="RLP80596.1"/>
    </source>
</evidence>
<comment type="caution">
    <text evidence="2">The sequence shown here is derived from an EMBL/GenBank/DDBJ whole genome shotgun (WGS) entry which is preliminary data.</text>
</comment>
<dbReference type="Proteomes" id="UP000269692">
    <property type="component" value="Unassembled WGS sequence"/>
</dbReference>